<dbReference type="Proteomes" id="UP000030652">
    <property type="component" value="Unassembled WGS sequence"/>
</dbReference>
<dbReference type="CDD" id="cd05254">
    <property type="entry name" value="dTDP_HR_like_SDR_e"/>
    <property type="match status" value="1"/>
</dbReference>
<comment type="pathway">
    <text evidence="1 6">Carbohydrate biosynthesis; dTDP-L-rhamnose biosynthesis.</text>
</comment>
<dbReference type="EC" id="1.1.1.133" evidence="3 6"/>
<evidence type="ECO:0000313" key="9">
    <source>
        <dbReference type="Proteomes" id="UP000030652"/>
    </source>
</evidence>
<dbReference type="UniPathway" id="UPA00124"/>
<comment type="caution">
    <text evidence="8">The sequence shown here is derived from an EMBL/GenBank/DDBJ whole genome shotgun (WGS) entry which is preliminary data.</text>
</comment>
<keyword evidence="6" id="KW-0560">Oxidoreductase</keyword>
<dbReference type="SUPFAM" id="SSF51735">
    <property type="entry name" value="NAD(P)-binding Rossmann-fold domains"/>
    <property type="match status" value="1"/>
</dbReference>
<gene>
    <name evidence="8" type="ORF">SCABRO_01649</name>
</gene>
<evidence type="ECO:0000313" key="8">
    <source>
        <dbReference type="EMBL" id="KHE92596.1"/>
    </source>
</evidence>
<evidence type="ECO:0000259" key="7">
    <source>
        <dbReference type="Pfam" id="PF04321"/>
    </source>
</evidence>
<name>A0A0B0EKP7_9BACT</name>
<evidence type="ECO:0000256" key="6">
    <source>
        <dbReference type="RuleBase" id="RU364082"/>
    </source>
</evidence>
<evidence type="ECO:0000256" key="5">
    <source>
        <dbReference type="ARBA" id="ARBA00048200"/>
    </source>
</evidence>
<evidence type="ECO:0000256" key="2">
    <source>
        <dbReference type="ARBA" id="ARBA00010944"/>
    </source>
</evidence>
<dbReference type="PANTHER" id="PTHR10491">
    <property type="entry name" value="DTDP-4-DEHYDRORHAMNOSE REDUCTASE"/>
    <property type="match status" value="1"/>
</dbReference>
<evidence type="ECO:0000256" key="1">
    <source>
        <dbReference type="ARBA" id="ARBA00004781"/>
    </source>
</evidence>
<reference evidence="8 9" key="1">
    <citation type="submission" date="2014-10" db="EMBL/GenBank/DDBJ databases">
        <title>Draft genome of anammox bacterium scalindua brodae, obtained using differential coverage binning of sequence data from two enrichment reactors.</title>
        <authorList>
            <person name="Speth D.R."/>
            <person name="Russ L."/>
            <person name="Kartal B."/>
            <person name="Op den Camp H.J."/>
            <person name="Dutilh B.E."/>
            <person name="Jetten M.S."/>
        </authorList>
    </citation>
    <scope>NUCLEOTIDE SEQUENCE [LARGE SCALE GENOMIC DNA]</scope>
    <source>
        <strain evidence="8">RU1</strain>
    </source>
</reference>
<evidence type="ECO:0000256" key="3">
    <source>
        <dbReference type="ARBA" id="ARBA00012929"/>
    </source>
</evidence>
<evidence type="ECO:0000256" key="4">
    <source>
        <dbReference type="ARBA" id="ARBA00017099"/>
    </source>
</evidence>
<accession>A0A0B0EKP7</accession>
<dbReference type="GO" id="GO:0008831">
    <property type="term" value="F:dTDP-4-dehydrorhamnose reductase activity"/>
    <property type="evidence" value="ECO:0007669"/>
    <property type="project" value="UniProtKB-EC"/>
</dbReference>
<dbReference type="GO" id="GO:0019305">
    <property type="term" value="P:dTDP-rhamnose biosynthetic process"/>
    <property type="evidence" value="ECO:0007669"/>
    <property type="project" value="UniProtKB-UniPathway"/>
</dbReference>
<comment type="function">
    <text evidence="6">Catalyzes the reduction of dTDP-6-deoxy-L-lyxo-4-hexulose to yield dTDP-L-rhamnose.</text>
</comment>
<dbReference type="PANTHER" id="PTHR10491:SF4">
    <property type="entry name" value="METHIONINE ADENOSYLTRANSFERASE 2 SUBUNIT BETA"/>
    <property type="match status" value="1"/>
</dbReference>
<dbReference type="InterPro" id="IPR029903">
    <property type="entry name" value="RmlD-like-bd"/>
</dbReference>
<organism evidence="8 9">
    <name type="scientific">Candidatus Scalindua brodae</name>
    <dbReference type="NCBI Taxonomy" id="237368"/>
    <lineage>
        <taxon>Bacteria</taxon>
        <taxon>Pseudomonadati</taxon>
        <taxon>Planctomycetota</taxon>
        <taxon>Candidatus Brocadiia</taxon>
        <taxon>Candidatus Brocadiales</taxon>
        <taxon>Candidatus Scalinduaceae</taxon>
        <taxon>Candidatus Scalindua</taxon>
    </lineage>
</organism>
<dbReference type="Gene3D" id="3.40.50.720">
    <property type="entry name" value="NAD(P)-binding Rossmann-like Domain"/>
    <property type="match status" value="1"/>
</dbReference>
<dbReference type="Pfam" id="PF04321">
    <property type="entry name" value="RmlD_sub_bind"/>
    <property type="match status" value="1"/>
</dbReference>
<comment type="similarity">
    <text evidence="2 6">Belongs to the dTDP-4-dehydrorhamnose reductase family.</text>
</comment>
<dbReference type="InterPro" id="IPR005913">
    <property type="entry name" value="dTDP_dehydrorham_reduct"/>
</dbReference>
<protein>
    <recommendedName>
        <fullName evidence="4 6">dTDP-4-dehydrorhamnose reductase</fullName>
        <ecNumber evidence="3 6">1.1.1.133</ecNumber>
    </recommendedName>
</protein>
<proteinExistence type="inferred from homology"/>
<dbReference type="InterPro" id="IPR036291">
    <property type="entry name" value="NAD(P)-bd_dom_sf"/>
</dbReference>
<dbReference type="EMBL" id="JRYO01000116">
    <property type="protein sequence ID" value="KHE92596.1"/>
    <property type="molecule type" value="Genomic_DNA"/>
</dbReference>
<keyword evidence="6" id="KW-0521">NADP</keyword>
<comment type="catalytic activity">
    <reaction evidence="5">
        <text>dTDP-beta-L-rhamnose + NADP(+) = dTDP-4-dehydro-beta-L-rhamnose + NADPH + H(+)</text>
        <dbReference type="Rhea" id="RHEA:21796"/>
        <dbReference type="ChEBI" id="CHEBI:15378"/>
        <dbReference type="ChEBI" id="CHEBI:57510"/>
        <dbReference type="ChEBI" id="CHEBI:57783"/>
        <dbReference type="ChEBI" id="CHEBI:58349"/>
        <dbReference type="ChEBI" id="CHEBI:62830"/>
        <dbReference type="EC" id="1.1.1.133"/>
    </reaction>
</comment>
<dbReference type="eggNOG" id="COG1091">
    <property type="taxonomic scope" value="Bacteria"/>
</dbReference>
<sequence length="416" mass="47069">MEAGKVFITGAGGMLGNAIYPYFAAMFNDVLASDKDVNEDWLVKLDVRDDVGISNTFKEYRPSIVLHLAAETNLEFCETHPDVAIATNVDATETIAKLSKEYGSTLIYISTAGVFDGTKKGLYTEEDNPNPIMVYGQTKYDGELKALKYCPKTYVVRAGWMMGGGRNKEKKFIYKILQQIAAGKKTIYAVDNRWGTPTYTYDFAMNLFKLLKTEKYGTYHMVCEGDGTRYDVAKEILHICNRDDITLTPVESDYFKDDYFAPRPVSEMMYNKNLRELGIHNMRPWKESLNDYIHNYFFDHIYCSDADRKERRKHIRKSSKEVLVFTLKDNSGYTEFSGVIIDKSVSGIGILTSAELKIGQVIKLDQGNGTLPKKISEMALDELRNGKSKKVGMESLLNNYFCVTNIASCDTSDFIA</sequence>
<feature type="domain" description="RmlD-like substrate binding" evidence="7">
    <location>
        <begin position="5"/>
        <end position="296"/>
    </location>
</feature>
<dbReference type="AlphaFoldDB" id="A0A0B0EKP7"/>